<proteinExistence type="inferred from homology"/>
<reference evidence="6 7" key="2">
    <citation type="journal article" date="2010" name="J Osaka Dent Univ">
        <title>Isolation and identification of Rothia mucilaginosa from persistent apical periodontitis lesions.</title>
        <authorList>
            <person name="Yamane K."/>
            <person name="Yoshida M."/>
            <person name="Fujihira T."/>
            <person name="Baba T."/>
            <person name="Tsuji N."/>
            <person name="Hayashi H."/>
            <person name="Sugimori C."/>
            <person name="Yamanaka T."/>
            <person name="Mashimo C."/>
            <person name="Nambu T."/>
            <person name="Kawai H."/>
            <person name="Fukushima H."/>
        </authorList>
    </citation>
    <scope>NUCLEOTIDE SEQUENCE [LARGE SCALE GENOMIC DNA]</scope>
    <source>
        <strain evidence="6 7">DY-18</strain>
    </source>
</reference>
<dbReference type="GO" id="GO:0043748">
    <property type="term" value="F:O-succinylbenzoate synthase activity"/>
    <property type="evidence" value="ECO:0007669"/>
    <property type="project" value="UniProtKB-EC"/>
</dbReference>
<dbReference type="InterPro" id="IPR029065">
    <property type="entry name" value="Enolase_C-like"/>
</dbReference>
<dbReference type="GO" id="GO:0009234">
    <property type="term" value="P:menaquinone biosynthetic process"/>
    <property type="evidence" value="ECO:0007669"/>
    <property type="project" value="UniProtKB-UniRule"/>
</dbReference>
<comment type="cofactor">
    <cofactor evidence="4">
        <name>a divalent metal cation</name>
        <dbReference type="ChEBI" id="CHEBI:60240"/>
    </cofactor>
</comment>
<feature type="domain" description="Mandelate racemase/muconate lactonizing enzyme C-terminal" evidence="5">
    <location>
        <begin position="132"/>
        <end position="228"/>
    </location>
</feature>
<comment type="similarity">
    <text evidence="4">Belongs to the mandelate racemase/muconate lactonizing enzyme family. MenC type 1 subfamily.</text>
</comment>
<reference evidence="6 7" key="3">
    <citation type="journal article" date="2010" name="Sequencing">
        <title>Complete Genome Sequence of Rothia mucilaginosa DY-18: A Clinical Isolate with Dense Meshwork-Like Structures from a Persistent Apical Periodontitis Lesion.</title>
        <authorList>
            <person name="Yamane K."/>
            <person name="Nambu T."/>
            <person name="Yamanaka T."/>
            <person name="Mashimo C."/>
            <person name="Sugimori C."/>
            <person name="Leung K.-P."/>
            <person name="Fukushima H."/>
        </authorList>
    </citation>
    <scope>NUCLEOTIDE SEQUENCE [LARGE SCALE GENOMIC DNA]</scope>
    <source>
        <strain evidence="6 7">DY-18</strain>
    </source>
</reference>
<dbReference type="HAMAP" id="MF_00470">
    <property type="entry name" value="MenC_1"/>
    <property type="match status" value="1"/>
</dbReference>
<feature type="active site" description="Proton donor" evidence="4">
    <location>
        <position position="153"/>
    </location>
</feature>
<reference evidence="7" key="1">
    <citation type="submission" date="2009-07" db="EMBL/GenBank/DDBJ databases">
        <title>Complete genome sequence of Rothia mucilaginosa DJ.</title>
        <authorList>
            <person name="Yamane K."/>
            <person name="Nambu T."/>
            <person name="Mashimo C."/>
            <person name="Sugimori C."/>
            <person name="Yamanaka T."/>
            <person name="Leung K."/>
            <person name="Fukushima H."/>
        </authorList>
    </citation>
    <scope>NUCLEOTIDE SEQUENCE [LARGE SCALE GENOMIC DNA]</scope>
    <source>
        <strain evidence="7">DY-18</strain>
    </source>
</reference>
<dbReference type="InterPro" id="IPR010196">
    <property type="entry name" value="OSB_synthase_MenC1"/>
</dbReference>
<dbReference type="CDD" id="cd03320">
    <property type="entry name" value="OSBS"/>
    <property type="match status" value="1"/>
</dbReference>
<dbReference type="GO" id="GO:0000287">
    <property type="term" value="F:magnesium ion binding"/>
    <property type="evidence" value="ECO:0007669"/>
    <property type="project" value="UniProtKB-UniRule"/>
</dbReference>
<dbReference type="AlphaFoldDB" id="D2NRC8"/>
<dbReference type="PANTHER" id="PTHR48073:SF2">
    <property type="entry name" value="O-SUCCINYLBENZOATE SYNTHASE"/>
    <property type="match status" value="1"/>
</dbReference>
<evidence type="ECO:0000256" key="3">
    <source>
        <dbReference type="ARBA" id="ARBA00023239"/>
    </source>
</evidence>
<comment type="function">
    <text evidence="4">Converts 2-succinyl-6-hydroxy-2,4-cyclohexadiene-1-carboxylate (SHCHC) to 2-succinylbenzoate (OSB).</text>
</comment>
<evidence type="ECO:0000256" key="1">
    <source>
        <dbReference type="ARBA" id="ARBA00022723"/>
    </source>
</evidence>
<sequence>MTGCERTYPSPECYGELIAHRRRADTLNTSMSVPPLGYGFHLTNTPLPPLQEVLENLFTVEIPMTVTFRGVNSRQSALIRGPHGWGEFAPFLEYGTQESAAWLACALEAAWLPAPEPVRTRIPLNATLPAVPAERVPQVLAKYEGEIQELKIKVAEKGQGLADDIARVAAARNALPNARLKVDANMGYTLGGALESLRKLCEYGIIYAEQPVASIEDMAALRFAIAKEGLPARIAADESIRKAEDPLKVARANAADLMVIKAAPLGGVRRALALVEQAQLPAVVSSALESSVGIATGASLAASLPTLRYGCGLGTVSLMAEDVTDEPLIARDGFMDLRTITPSPQRLERLATDKQTRQWWVERVTACYRVLERTADL</sequence>
<dbReference type="InterPro" id="IPR013342">
    <property type="entry name" value="Mandelate_racemase_C"/>
</dbReference>
<keyword evidence="3 4" id="KW-0456">Lyase</keyword>
<keyword evidence="2 4" id="KW-0460">Magnesium</keyword>
<organism evidence="6 7">
    <name type="scientific">Rothia mucilaginosa (strain DY-18)</name>
    <name type="common">Stomatococcus mucilaginosus</name>
    <dbReference type="NCBI Taxonomy" id="680646"/>
    <lineage>
        <taxon>Bacteria</taxon>
        <taxon>Bacillati</taxon>
        <taxon>Actinomycetota</taxon>
        <taxon>Actinomycetes</taxon>
        <taxon>Micrococcales</taxon>
        <taxon>Micrococcaceae</taxon>
        <taxon>Rothia</taxon>
    </lineage>
</organism>
<evidence type="ECO:0000313" key="6">
    <source>
        <dbReference type="EMBL" id="BAI64204.1"/>
    </source>
</evidence>
<dbReference type="HOGENOM" id="CLU_057696_0_0_11"/>
<keyword evidence="4" id="KW-0474">Menaquinone biosynthesis</keyword>
<dbReference type="Pfam" id="PF13378">
    <property type="entry name" value="MR_MLE_C"/>
    <property type="match status" value="1"/>
</dbReference>
<dbReference type="eggNOG" id="COG4948">
    <property type="taxonomic scope" value="Bacteria"/>
</dbReference>
<comment type="catalytic activity">
    <reaction evidence="4">
        <text>(1R,6R)-6-hydroxy-2-succinyl-cyclohexa-2,4-diene-1-carboxylate = 2-succinylbenzoate + H2O</text>
        <dbReference type="Rhea" id="RHEA:10196"/>
        <dbReference type="ChEBI" id="CHEBI:15377"/>
        <dbReference type="ChEBI" id="CHEBI:18325"/>
        <dbReference type="ChEBI" id="CHEBI:58689"/>
        <dbReference type="EC" id="4.2.1.113"/>
    </reaction>
</comment>
<dbReference type="Gene3D" id="3.20.20.120">
    <property type="entry name" value="Enolase-like C-terminal domain"/>
    <property type="match status" value="1"/>
</dbReference>
<dbReference type="UniPathway" id="UPA01057">
    <property type="reaction ID" value="UER00165"/>
</dbReference>
<dbReference type="Pfam" id="PF18374">
    <property type="entry name" value="Enolase_like_N"/>
    <property type="match status" value="1"/>
</dbReference>
<feature type="active site" description="Proton acceptor" evidence="4">
    <location>
        <position position="261"/>
    </location>
</feature>
<dbReference type="SFLD" id="SFLDS00001">
    <property type="entry name" value="Enolase"/>
    <property type="match status" value="1"/>
</dbReference>
<dbReference type="EC" id="4.2.1.113" evidence="4"/>
<protein>
    <recommendedName>
        <fullName evidence="4">o-succinylbenzoate synthase</fullName>
        <shortName evidence="4">OSB synthase</shortName>
        <shortName evidence="4">OSBS</shortName>
        <ecNumber evidence="4">4.2.1.113</ecNumber>
    </recommendedName>
    <alternativeName>
        <fullName evidence="4">4-(2'-carboxyphenyl)-4-oxybutyric acid synthase</fullName>
    </alternativeName>
    <alternativeName>
        <fullName evidence="4">o-succinylbenzoic acid synthase</fullName>
    </alternativeName>
</protein>
<feature type="binding site" evidence="4">
    <location>
        <position position="237"/>
    </location>
    <ligand>
        <name>Mg(2+)</name>
        <dbReference type="ChEBI" id="CHEBI:18420"/>
    </ligand>
</feature>
<evidence type="ECO:0000259" key="5">
    <source>
        <dbReference type="SMART" id="SM00922"/>
    </source>
</evidence>
<dbReference type="UniPathway" id="UPA00079"/>
<comment type="pathway">
    <text evidence="4">Quinol/quinone metabolism; 1,4-dihydroxy-2-naphthoate biosynthesis; 1,4-dihydroxy-2-naphthoate from chorismate: step 4/7.</text>
</comment>
<dbReference type="SUPFAM" id="SSF51604">
    <property type="entry name" value="Enolase C-terminal domain-like"/>
    <property type="match status" value="1"/>
</dbReference>
<dbReference type="NCBIfam" id="NF002782">
    <property type="entry name" value="PRK02901.1"/>
    <property type="match status" value="1"/>
</dbReference>
<dbReference type="SFLD" id="SFLDG00180">
    <property type="entry name" value="muconate_cycloisomerase"/>
    <property type="match status" value="1"/>
</dbReference>
<keyword evidence="1 4" id="KW-0479">Metal-binding</keyword>
<evidence type="ECO:0000256" key="2">
    <source>
        <dbReference type="ARBA" id="ARBA00022842"/>
    </source>
</evidence>
<feature type="binding site" evidence="4">
    <location>
        <position position="209"/>
    </location>
    <ligand>
        <name>Mg(2+)</name>
        <dbReference type="ChEBI" id="CHEBI:18420"/>
    </ligand>
</feature>
<accession>D2NRC8</accession>
<dbReference type="InterPro" id="IPR036849">
    <property type="entry name" value="Enolase-like_C_sf"/>
</dbReference>
<evidence type="ECO:0000313" key="7">
    <source>
        <dbReference type="Proteomes" id="UP000001883"/>
    </source>
</evidence>
<evidence type="ECO:0000256" key="4">
    <source>
        <dbReference type="HAMAP-Rule" id="MF_00470"/>
    </source>
</evidence>
<dbReference type="EMBL" id="AP011540">
    <property type="protein sequence ID" value="BAI64204.1"/>
    <property type="molecule type" value="Genomic_DNA"/>
</dbReference>
<dbReference type="KEGG" id="rmu:RMDY18_03720"/>
<dbReference type="PANTHER" id="PTHR48073">
    <property type="entry name" value="O-SUCCINYLBENZOATE SYNTHASE-RELATED"/>
    <property type="match status" value="1"/>
</dbReference>
<dbReference type="SFLD" id="SFLDF00009">
    <property type="entry name" value="o-succinylbenzoate_synthase"/>
    <property type="match status" value="1"/>
</dbReference>
<gene>
    <name evidence="4" type="primary">menC</name>
    <name evidence="6" type="ordered locus">RMDY18_03720</name>
</gene>
<comment type="pathway">
    <text evidence="4">Quinol/quinone metabolism; menaquinone biosynthesis.</text>
</comment>
<name>D2NRC8_ROTMD</name>
<dbReference type="SMART" id="SM00922">
    <property type="entry name" value="MR_MLE"/>
    <property type="match status" value="1"/>
</dbReference>
<dbReference type="STRING" id="680646.RMDY18_03720"/>
<keyword evidence="7" id="KW-1185">Reference proteome</keyword>
<dbReference type="Proteomes" id="UP000001883">
    <property type="component" value="Chromosome"/>
</dbReference>
<feature type="binding site" evidence="4">
    <location>
        <position position="183"/>
    </location>
    <ligand>
        <name>Mg(2+)</name>
        <dbReference type="ChEBI" id="CHEBI:18420"/>
    </ligand>
</feature>